<dbReference type="Gene3D" id="1.10.720.30">
    <property type="entry name" value="SAP domain"/>
    <property type="match status" value="1"/>
</dbReference>
<evidence type="ECO:0000313" key="3">
    <source>
        <dbReference type="Proteomes" id="UP000516057"/>
    </source>
</evidence>
<dbReference type="Proteomes" id="UP000516057">
    <property type="component" value="Chromosome"/>
</dbReference>
<name>A0A7H0HJ19_9BURK</name>
<dbReference type="PROSITE" id="PS00018">
    <property type="entry name" value="EF_HAND_1"/>
    <property type="match status" value="1"/>
</dbReference>
<dbReference type="EMBL" id="CP060790">
    <property type="protein sequence ID" value="QNP60535.1"/>
    <property type="molecule type" value="Genomic_DNA"/>
</dbReference>
<sequence>MKAIKRFQGVPDGEFHPVTYEPGDDVPPELEAAARHFAGDDANADGKLSVDEIRVALTAKGIQFDPRAKKADLLALLPKD</sequence>
<dbReference type="CDD" id="cd12935">
    <property type="entry name" value="LEM_like"/>
    <property type="match status" value="1"/>
</dbReference>
<dbReference type="SUPFAM" id="SSF68912">
    <property type="entry name" value="Rho N-terminal domain-like"/>
    <property type="match status" value="1"/>
</dbReference>
<gene>
    <name evidence="2" type="ORF">H9L24_06790</name>
</gene>
<evidence type="ECO:0000313" key="2">
    <source>
        <dbReference type="EMBL" id="QNP60535.1"/>
    </source>
</evidence>
<dbReference type="GO" id="GO:0005509">
    <property type="term" value="F:calcium ion binding"/>
    <property type="evidence" value="ECO:0007669"/>
    <property type="project" value="InterPro"/>
</dbReference>
<dbReference type="InterPro" id="IPR025856">
    <property type="entry name" value="HeH/LEM_domain"/>
</dbReference>
<dbReference type="Pfam" id="PF12949">
    <property type="entry name" value="HeH"/>
    <property type="match status" value="1"/>
</dbReference>
<dbReference type="KEGG" id="amon:H9L24_06790"/>
<accession>A0A7H0HJ19</accession>
<dbReference type="InterPro" id="IPR002048">
    <property type="entry name" value="EF_hand_dom"/>
</dbReference>
<dbReference type="InterPro" id="IPR036269">
    <property type="entry name" value="Rho_N_sf"/>
</dbReference>
<dbReference type="InterPro" id="IPR036361">
    <property type="entry name" value="SAP_dom_sf"/>
</dbReference>
<organism evidence="2 3">
    <name type="scientific">Paenacidovorax monticola</name>
    <dbReference type="NCBI Taxonomy" id="1926868"/>
    <lineage>
        <taxon>Bacteria</taxon>
        <taxon>Pseudomonadati</taxon>
        <taxon>Pseudomonadota</taxon>
        <taxon>Betaproteobacteria</taxon>
        <taxon>Burkholderiales</taxon>
        <taxon>Comamonadaceae</taxon>
        <taxon>Paenacidovorax</taxon>
    </lineage>
</organism>
<reference evidence="2 3" key="1">
    <citation type="submission" date="2020-08" db="EMBL/GenBank/DDBJ databases">
        <title>Genome sequence of Acidovorax monticola KACC 19171T.</title>
        <authorList>
            <person name="Hyun D.-W."/>
            <person name="Bae J.-W."/>
        </authorList>
    </citation>
    <scope>NUCLEOTIDE SEQUENCE [LARGE SCALE GENOMIC DNA]</scope>
    <source>
        <strain evidence="2 3">KACC 19171</strain>
    </source>
</reference>
<dbReference type="RefSeq" id="WP_187737516.1">
    <property type="nucleotide sequence ID" value="NZ_CP060790.1"/>
</dbReference>
<keyword evidence="3" id="KW-1185">Reference proteome</keyword>
<evidence type="ECO:0000259" key="1">
    <source>
        <dbReference type="PROSITE" id="PS50222"/>
    </source>
</evidence>
<protein>
    <recommendedName>
        <fullName evidence="1">EF-hand domain-containing protein</fullName>
    </recommendedName>
</protein>
<dbReference type="AlphaFoldDB" id="A0A7H0HJ19"/>
<dbReference type="InterPro" id="IPR018247">
    <property type="entry name" value="EF_Hand_1_Ca_BS"/>
</dbReference>
<dbReference type="PROSITE" id="PS50222">
    <property type="entry name" value="EF_HAND_2"/>
    <property type="match status" value="1"/>
</dbReference>
<feature type="domain" description="EF-hand" evidence="1">
    <location>
        <begin position="28"/>
        <end position="63"/>
    </location>
</feature>
<proteinExistence type="predicted"/>